<dbReference type="EMBL" id="JAAEDI010000010">
    <property type="protein sequence ID" value="MBR0650165.1"/>
    <property type="molecule type" value="Genomic_DNA"/>
</dbReference>
<accession>A0ABS5EGR9</accession>
<dbReference type="RefSeq" id="WP_211868681.1">
    <property type="nucleotide sequence ID" value="NZ_JAAEDI010000010.1"/>
</dbReference>
<dbReference type="InterPro" id="IPR005064">
    <property type="entry name" value="BUG"/>
</dbReference>
<dbReference type="PIRSF" id="PIRSF017082">
    <property type="entry name" value="YflP"/>
    <property type="match status" value="1"/>
</dbReference>
<name>A0ABS5EGR9_9PROT</name>
<dbReference type="CDD" id="cd07012">
    <property type="entry name" value="PBP2_Bug_TTT"/>
    <property type="match status" value="1"/>
</dbReference>
<dbReference type="Gene3D" id="3.40.190.150">
    <property type="entry name" value="Bordetella uptake gene, domain 1"/>
    <property type="match status" value="1"/>
</dbReference>
<keyword evidence="2" id="KW-0732">Signal</keyword>
<dbReference type="InterPro" id="IPR042100">
    <property type="entry name" value="Bug_dom1"/>
</dbReference>
<keyword evidence="4" id="KW-1185">Reference proteome</keyword>
<dbReference type="Gene3D" id="3.40.190.10">
    <property type="entry name" value="Periplasmic binding protein-like II"/>
    <property type="match status" value="1"/>
</dbReference>
<organism evidence="3 4">
    <name type="scientific">Neoroseomonas terrae</name>
    <dbReference type="NCBI Taxonomy" id="424799"/>
    <lineage>
        <taxon>Bacteria</taxon>
        <taxon>Pseudomonadati</taxon>
        <taxon>Pseudomonadota</taxon>
        <taxon>Alphaproteobacteria</taxon>
        <taxon>Acetobacterales</taxon>
        <taxon>Acetobacteraceae</taxon>
        <taxon>Neoroseomonas</taxon>
    </lineage>
</organism>
<sequence>MLTLPRLAVAAGVLLALMPGAARAEFPDREIRVVCGFAPGGACDIVSRLIAEHAAPIFGQRVIVENRAGAGGKIAMEFVARSAPDGHTVYTCAAGQMSMLPELPGPPLAVDPGRDMTPLAALAVPNYVLVVPADRPWRSMDDLIAHARANPGRLNYGSAGGGTMQQLAGESFKHFAQLDISHIPYRGAAPAIVDLTAGRIDMMFTNLADVTGQIQGNQVRVLAFSDDMGSEQFPGVPRTSQTWPDFVVGGFFGVCGAAGTPRAAAERWHDAMRRMAANPAVRERLLSLGLVPRVEGPDEFAATIARDRQRFGAVIRAAGIREE</sequence>
<comment type="caution">
    <text evidence="3">The sequence shown here is derived from an EMBL/GenBank/DDBJ whole genome shotgun (WGS) entry which is preliminary data.</text>
</comment>
<gene>
    <name evidence="3" type="ORF">GXW78_10865</name>
</gene>
<evidence type="ECO:0000256" key="1">
    <source>
        <dbReference type="ARBA" id="ARBA00006987"/>
    </source>
</evidence>
<evidence type="ECO:0000313" key="3">
    <source>
        <dbReference type="EMBL" id="MBR0650165.1"/>
    </source>
</evidence>
<dbReference type="PANTHER" id="PTHR42928">
    <property type="entry name" value="TRICARBOXYLATE-BINDING PROTEIN"/>
    <property type="match status" value="1"/>
</dbReference>
<dbReference type="SUPFAM" id="SSF53850">
    <property type="entry name" value="Periplasmic binding protein-like II"/>
    <property type="match status" value="1"/>
</dbReference>
<feature type="chain" id="PRO_5045599771" evidence="2">
    <location>
        <begin position="25"/>
        <end position="323"/>
    </location>
</feature>
<evidence type="ECO:0000313" key="4">
    <source>
        <dbReference type="Proteomes" id="UP000698752"/>
    </source>
</evidence>
<comment type="similarity">
    <text evidence="1">Belongs to the UPF0065 (bug) family.</text>
</comment>
<evidence type="ECO:0000256" key="2">
    <source>
        <dbReference type="SAM" id="SignalP"/>
    </source>
</evidence>
<reference evidence="4" key="1">
    <citation type="journal article" date="2021" name="Syst. Appl. Microbiol.">
        <title>Roseomonas hellenica sp. nov., isolated from roots of wild-growing Alkanna tinctoria.</title>
        <authorList>
            <person name="Rat A."/>
            <person name="Naranjo H.D."/>
            <person name="Lebbe L."/>
            <person name="Cnockaert M."/>
            <person name="Krigas N."/>
            <person name="Grigoriadou K."/>
            <person name="Maloupa E."/>
            <person name="Willems A."/>
        </authorList>
    </citation>
    <scope>NUCLEOTIDE SEQUENCE [LARGE SCALE GENOMIC DNA]</scope>
    <source>
        <strain evidence="4">LMG 31159</strain>
    </source>
</reference>
<feature type="signal peptide" evidence="2">
    <location>
        <begin position="1"/>
        <end position="24"/>
    </location>
</feature>
<dbReference type="PANTHER" id="PTHR42928:SF5">
    <property type="entry name" value="BLR1237 PROTEIN"/>
    <property type="match status" value="1"/>
</dbReference>
<dbReference type="Pfam" id="PF03401">
    <property type="entry name" value="TctC"/>
    <property type="match status" value="1"/>
</dbReference>
<proteinExistence type="inferred from homology"/>
<dbReference type="Proteomes" id="UP000698752">
    <property type="component" value="Unassembled WGS sequence"/>
</dbReference>
<protein>
    <submittedName>
        <fullName evidence="3">Tripartite tricarboxylate transporter substrate binding protein</fullName>
    </submittedName>
</protein>